<reference evidence="1 2" key="1">
    <citation type="submission" date="2020-08" db="EMBL/GenBank/DDBJ databases">
        <title>Genomic Encyclopedia of Archaeal and Bacterial Type Strains, Phase II (KMG-II): from individual species to whole genera.</title>
        <authorList>
            <person name="Goeker M."/>
        </authorList>
    </citation>
    <scope>NUCLEOTIDE SEQUENCE [LARGE SCALE GENOMIC DNA]</scope>
    <source>
        <strain evidence="1 2">DSM 43850</strain>
    </source>
</reference>
<organism evidence="1 2">
    <name type="scientific">Kutzneria viridogrisea</name>
    <dbReference type="NCBI Taxonomy" id="47990"/>
    <lineage>
        <taxon>Bacteria</taxon>
        <taxon>Bacillati</taxon>
        <taxon>Actinomycetota</taxon>
        <taxon>Actinomycetes</taxon>
        <taxon>Pseudonocardiales</taxon>
        <taxon>Pseudonocardiaceae</taxon>
        <taxon>Kutzneria</taxon>
    </lineage>
</organism>
<sequence>MSDSSALARWWWRLSVWSRLLVALGGWLAATTAFALAYGW</sequence>
<keyword evidence="2" id="KW-1185">Reference proteome</keyword>
<proteinExistence type="predicted"/>
<evidence type="ECO:0000313" key="1">
    <source>
        <dbReference type="EMBL" id="MBA8929655.1"/>
    </source>
</evidence>
<gene>
    <name evidence="1" type="ORF">BC739_006873</name>
</gene>
<accession>A0ABR6BSI9</accession>
<evidence type="ECO:0000313" key="2">
    <source>
        <dbReference type="Proteomes" id="UP000517916"/>
    </source>
</evidence>
<dbReference type="RefSeq" id="WP_268872233.1">
    <property type="nucleotide sequence ID" value="NZ_BAAABQ010000089.1"/>
</dbReference>
<protein>
    <submittedName>
        <fullName evidence="1">Uncharacterized protein</fullName>
    </submittedName>
</protein>
<dbReference type="Proteomes" id="UP000517916">
    <property type="component" value="Unassembled WGS sequence"/>
</dbReference>
<comment type="caution">
    <text evidence="1">The sequence shown here is derived from an EMBL/GenBank/DDBJ whole genome shotgun (WGS) entry which is preliminary data.</text>
</comment>
<dbReference type="EMBL" id="JACJID010000005">
    <property type="protein sequence ID" value="MBA8929655.1"/>
    <property type="molecule type" value="Genomic_DNA"/>
</dbReference>
<name>A0ABR6BSI9_9PSEU</name>